<sequence length="259" mass="29022">MYSRNFANVSSLFHSATYLNAYCSHKYLKMISLESVIENNNKSMKLVDALKSELTAIQAELLNRKKSELRGENARLQKQVESVKAELIALECRNGKKQIPLPGTRSLNTASCDDSTDNQPQQFQKKENEKTKLEKGKKVTKEKTQEKTKNAAIIEVPVDVRRLDLRIGKIVEVSRHPDADSLYVEKIDCGESQARTVISGLVKFVPLEEMENRLVVVLCNLKPVKMRGILSEGMVMCASSTDKIEVLSPPENAMPGDLI</sequence>
<feature type="compositionally biased region" description="Polar residues" evidence="5">
    <location>
        <begin position="105"/>
        <end position="123"/>
    </location>
</feature>
<evidence type="ECO:0000256" key="3">
    <source>
        <dbReference type="PROSITE-ProRule" id="PRU00209"/>
    </source>
</evidence>
<dbReference type="AlphaFoldDB" id="A0A1B0BX88"/>
<evidence type="ECO:0000259" key="6">
    <source>
        <dbReference type="PROSITE" id="PS50886"/>
    </source>
</evidence>
<reference evidence="8" key="1">
    <citation type="submission" date="2015-01" db="EMBL/GenBank/DDBJ databases">
        <authorList>
            <person name="Aksoy S."/>
            <person name="Warren W."/>
            <person name="Wilson R.K."/>
        </authorList>
    </citation>
    <scope>NUCLEOTIDE SEQUENCE [LARGE SCALE GENOMIC DNA]</scope>
    <source>
        <strain evidence="8">IAEA</strain>
    </source>
</reference>
<dbReference type="InterPro" id="IPR051270">
    <property type="entry name" value="Tyrosine-tRNA_ligase_regulator"/>
</dbReference>
<evidence type="ECO:0000256" key="5">
    <source>
        <dbReference type="SAM" id="MobiDB-lite"/>
    </source>
</evidence>
<evidence type="ECO:0000256" key="2">
    <source>
        <dbReference type="ARBA" id="ARBA00022884"/>
    </source>
</evidence>
<accession>A0A1B0BX88</accession>
<dbReference type="Pfam" id="PF01588">
    <property type="entry name" value="tRNA_bind"/>
    <property type="match status" value="1"/>
</dbReference>
<evidence type="ECO:0000313" key="8">
    <source>
        <dbReference type="Proteomes" id="UP000092460"/>
    </source>
</evidence>
<evidence type="ECO:0000256" key="1">
    <source>
        <dbReference type="ARBA" id="ARBA00022555"/>
    </source>
</evidence>
<dbReference type="STRING" id="67801.A0A1B0BX88"/>
<protein>
    <recommendedName>
        <fullName evidence="6">tRNA-binding domain-containing protein</fullName>
    </recommendedName>
</protein>
<dbReference type="Proteomes" id="UP000092460">
    <property type="component" value="Unassembled WGS sequence"/>
</dbReference>
<proteinExistence type="predicted"/>
<keyword evidence="8" id="KW-1185">Reference proteome</keyword>
<dbReference type="VEuPathDB" id="VectorBase:GPPI043269"/>
<feature type="compositionally biased region" description="Basic and acidic residues" evidence="5">
    <location>
        <begin position="124"/>
        <end position="136"/>
    </location>
</feature>
<dbReference type="EnsemblMetazoa" id="GPPI043269-RA">
    <property type="protein sequence ID" value="GPPI043269-PA"/>
    <property type="gene ID" value="GPPI043269"/>
</dbReference>
<evidence type="ECO:0000313" key="7">
    <source>
        <dbReference type="EnsemblMetazoa" id="GPPI043269-PA"/>
    </source>
</evidence>
<dbReference type="EMBL" id="JXJN01022118">
    <property type="status" value="NOT_ANNOTATED_CDS"/>
    <property type="molecule type" value="Genomic_DNA"/>
</dbReference>
<keyword evidence="2 3" id="KW-0694">RNA-binding</keyword>
<dbReference type="InterPro" id="IPR002547">
    <property type="entry name" value="tRNA-bd_dom"/>
</dbReference>
<dbReference type="InterPro" id="IPR012340">
    <property type="entry name" value="NA-bd_OB-fold"/>
</dbReference>
<evidence type="ECO:0000256" key="4">
    <source>
        <dbReference type="SAM" id="Coils"/>
    </source>
</evidence>
<dbReference type="Gene3D" id="2.40.50.140">
    <property type="entry name" value="Nucleic acid-binding proteins"/>
    <property type="match status" value="1"/>
</dbReference>
<feature type="domain" description="TRNA-binding" evidence="6">
    <location>
        <begin position="159"/>
        <end position="259"/>
    </location>
</feature>
<reference evidence="7" key="2">
    <citation type="submission" date="2020-05" db="UniProtKB">
        <authorList>
            <consortium name="EnsemblMetazoa"/>
        </authorList>
    </citation>
    <scope>IDENTIFICATION</scope>
    <source>
        <strain evidence="7">IAEA</strain>
    </source>
</reference>
<dbReference type="PROSITE" id="PS50886">
    <property type="entry name" value="TRBD"/>
    <property type="match status" value="1"/>
</dbReference>
<keyword evidence="1 3" id="KW-0820">tRNA-binding</keyword>
<name>A0A1B0BX88_9MUSC</name>
<feature type="coiled-coil region" evidence="4">
    <location>
        <begin position="59"/>
        <end position="93"/>
    </location>
</feature>
<feature type="region of interest" description="Disordered" evidence="5">
    <location>
        <begin position="100"/>
        <end position="136"/>
    </location>
</feature>
<dbReference type="CDD" id="cd02799">
    <property type="entry name" value="tRNA_bind_EMAP-II_like"/>
    <property type="match status" value="1"/>
</dbReference>
<keyword evidence="4" id="KW-0175">Coiled coil</keyword>
<organism evidence="7 8">
    <name type="scientific">Glossina palpalis gambiensis</name>
    <dbReference type="NCBI Taxonomy" id="67801"/>
    <lineage>
        <taxon>Eukaryota</taxon>
        <taxon>Metazoa</taxon>
        <taxon>Ecdysozoa</taxon>
        <taxon>Arthropoda</taxon>
        <taxon>Hexapoda</taxon>
        <taxon>Insecta</taxon>
        <taxon>Pterygota</taxon>
        <taxon>Neoptera</taxon>
        <taxon>Endopterygota</taxon>
        <taxon>Diptera</taxon>
        <taxon>Brachycera</taxon>
        <taxon>Muscomorpha</taxon>
        <taxon>Hippoboscoidea</taxon>
        <taxon>Glossinidae</taxon>
        <taxon>Glossina</taxon>
    </lineage>
</organism>
<dbReference type="PANTHER" id="PTHR11586:SF33">
    <property type="entry name" value="AMINOACYL TRNA SYNTHASE COMPLEX-INTERACTING MULTIFUNCTIONAL PROTEIN 1"/>
    <property type="match status" value="1"/>
</dbReference>
<dbReference type="PANTHER" id="PTHR11586">
    <property type="entry name" value="TRNA-AMINOACYLATION COFACTOR ARC1 FAMILY MEMBER"/>
    <property type="match status" value="1"/>
</dbReference>
<dbReference type="SUPFAM" id="SSF50249">
    <property type="entry name" value="Nucleic acid-binding proteins"/>
    <property type="match status" value="1"/>
</dbReference>
<dbReference type="GO" id="GO:0000049">
    <property type="term" value="F:tRNA binding"/>
    <property type="evidence" value="ECO:0007669"/>
    <property type="project" value="UniProtKB-UniRule"/>
</dbReference>